<dbReference type="InterPro" id="IPR050508">
    <property type="entry name" value="Methyltransf_Superfamily"/>
</dbReference>
<protein>
    <recommendedName>
        <fullName evidence="1">Methyltransferase type 11 domain-containing protein</fullName>
    </recommendedName>
</protein>
<dbReference type="GO" id="GO:0008757">
    <property type="term" value="F:S-adenosylmethionine-dependent methyltransferase activity"/>
    <property type="evidence" value="ECO:0007669"/>
    <property type="project" value="InterPro"/>
</dbReference>
<evidence type="ECO:0000313" key="2">
    <source>
        <dbReference type="EMBL" id="GAH40675.1"/>
    </source>
</evidence>
<dbReference type="InterPro" id="IPR013216">
    <property type="entry name" value="Methyltransf_11"/>
</dbReference>
<dbReference type="Pfam" id="PF08241">
    <property type="entry name" value="Methyltransf_11"/>
    <property type="match status" value="1"/>
</dbReference>
<dbReference type="CDD" id="cd02440">
    <property type="entry name" value="AdoMet_MTases"/>
    <property type="match status" value="1"/>
</dbReference>
<dbReference type="InterPro" id="IPR029063">
    <property type="entry name" value="SAM-dependent_MTases_sf"/>
</dbReference>
<feature type="domain" description="Methyltransferase type 11" evidence="1">
    <location>
        <begin position="93"/>
        <end position="178"/>
    </location>
</feature>
<dbReference type="PANTHER" id="PTHR42912">
    <property type="entry name" value="METHYLTRANSFERASE"/>
    <property type="match status" value="1"/>
</dbReference>
<accession>X1G772</accession>
<reference evidence="2" key="1">
    <citation type="journal article" date="2014" name="Front. Microbiol.">
        <title>High frequency of phylogenetically diverse reductive dehalogenase-homologous genes in deep subseafloor sedimentary metagenomes.</title>
        <authorList>
            <person name="Kawai M."/>
            <person name="Futagami T."/>
            <person name="Toyoda A."/>
            <person name="Takaki Y."/>
            <person name="Nishi S."/>
            <person name="Hori S."/>
            <person name="Arai W."/>
            <person name="Tsubouchi T."/>
            <person name="Morono Y."/>
            <person name="Uchiyama I."/>
            <person name="Ito T."/>
            <person name="Fujiyama A."/>
            <person name="Inagaki F."/>
            <person name="Takami H."/>
        </authorList>
    </citation>
    <scope>NUCLEOTIDE SEQUENCE</scope>
    <source>
        <strain evidence="2">Expedition CK06-06</strain>
    </source>
</reference>
<evidence type="ECO:0000259" key="1">
    <source>
        <dbReference type="Pfam" id="PF08241"/>
    </source>
</evidence>
<dbReference type="AlphaFoldDB" id="X1G772"/>
<dbReference type="SUPFAM" id="SSF53335">
    <property type="entry name" value="S-adenosyl-L-methionine-dependent methyltransferases"/>
    <property type="match status" value="1"/>
</dbReference>
<sequence length="261" mass="29261">MMATGEMDIDRIKEIEAKIADLKARWPAHTVPSSMWQELEELEDELKKAKEASPFDYLASDYDAWFNGEGKLVFAIEAQAFQEVLPLLAKPWLEIGVGSGRFAQALGIKTGIDPSIKLLDTARGRGVTVFLGRGEQEPFDNRAFGTVFLIVTLCFTDSPLEVLREAYRILQPGGRVVLGLILRESPWGRLFENKKKQGHRFYKLASFYRHDEVVGLLGQAGFNVERVISTLFQKPGEVEHMELPREGFSPDAGFIVIMAGK</sequence>
<dbReference type="EMBL" id="BARU01005739">
    <property type="protein sequence ID" value="GAH40675.1"/>
    <property type="molecule type" value="Genomic_DNA"/>
</dbReference>
<dbReference type="Gene3D" id="3.40.50.150">
    <property type="entry name" value="Vaccinia Virus protein VP39"/>
    <property type="match status" value="1"/>
</dbReference>
<proteinExistence type="predicted"/>
<name>X1G772_9ZZZZ</name>
<dbReference type="PANTHER" id="PTHR42912:SF80">
    <property type="entry name" value="METHYLTRANSFERASE DOMAIN-CONTAINING PROTEIN"/>
    <property type="match status" value="1"/>
</dbReference>
<comment type="caution">
    <text evidence="2">The sequence shown here is derived from an EMBL/GenBank/DDBJ whole genome shotgun (WGS) entry which is preliminary data.</text>
</comment>
<gene>
    <name evidence="2" type="ORF">S03H2_11228</name>
</gene>
<organism evidence="2">
    <name type="scientific">marine sediment metagenome</name>
    <dbReference type="NCBI Taxonomy" id="412755"/>
    <lineage>
        <taxon>unclassified sequences</taxon>
        <taxon>metagenomes</taxon>
        <taxon>ecological metagenomes</taxon>
    </lineage>
</organism>